<protein>
    <submittedName>
        <fullName evidence="1">Uncharacterized protein</fullName>
    </submittedName>
</protein>
<accession>A0ABR5AP06</accession>
<dbReference type="RefSeq" id="WP_041114558.1">
    <property type="nucleotide sequence ID" value="NZ_JARTHD010000005.1"/>
</dbReference>
<dbReference type="Proteomes" id="UP000031982">
    <property type="component" value="Unassembled WGS sequence"/>
</dbReference>
<proteinExistence type="predicted"/>
<organism evidence="1 2">
    <name type="scientific">Bacillus badius</name>
    <dbReference type="NCBI Taxonomy" id="1455"/>
    <lineage>
        <taxon>Bacteria</taxon>
        <taxon>Bacillati</taxon>
        <taxon>Bacillota</taxon>
        <taxon>Bacilli</taxon>
        <taxon>Bacillales</taxon>
        <taxon>Bacillaceae</taxon>
        <taxon>Pseudobacillus</taxon>
    </lineage>
</organism>
<dbReference type="EMBL" id="JXLP01000028">
    <property type="protein sequence ID" value="KIL73711.1"/>
    <property type="molecule type" value="Genomic_DNA"/>
</dbReference>
<sequence length="82" mass="9498">MKLSEKEKSISVQNHELIVFKADQQVQLKKEFEKINGGYSLKGYVESIRLDRNGIWYEVIYRSERDGLMKSTSLLAGFLEAI</sequence>
<gene>
    <name evidence="1" type="ORF">SD77_2988</name>
</gene>
<evidence type="ECO:0000313" key="1">
    <source>
        <dbReference type="EMBL" id="KIL73711.1"/>
    </source>
</evidence>
<keyword evidence="2" id="KW-1185">Reference proteome</keyword>
<name>A0ABR5AP06_BACBA</name>
<reference evidence="1 2" key="1">
    <citation type="submission" date="2015-01" db="EMBL/GenBank/DDBJ databases">
        <title>Genome Assembly of Bacillus badius MTCC 1458.</title>
        <authorList>
            <person name="Verma A."/>
            <person name="Khatri I."/>
            <person name="Mual P."/>
            <person name="Subramanian S."/>
            <person name="Krishnamurthi S."/>
        </authorList>
    </citation>
    <scope>NUCLEOTIDE SEQUENCE [LARGE SCALE GENOMIC DNA]</scope>
    <source>
        <strain evidence="1 2">MTCC 1458</strain>
    </source>
</reference>
<comment type="caution">
    <text evidence="1">The sequence shown here is derived from an EMBL/GenBank/DDBJ whole genome shotgun (WGS) entry which is preliminary data.</text>
</comment>
<evidence type="ECO:0000313" key="2">
    <source>
        <dbReference type="Proteomes" id="UP000031982"/>
    </source>
</evidence>